<keyword evidence="2" id="KW-1185">Reference proteome</keyword>
<reference evidence="1 2" key="1">
    <citation type="journal article" date="2023" name="BMC Biol.">
        <title>The compact genome of the sponge Oopsacas minuta (Hexactinellida) is lacking key metazoan core genes.</title>
        <authorList>
            <person name="Santini S."/>
            <person name="Schenkelaars Q."/>
            <person name="Jourda C."/>
            <person name="Duchesne M."/>
            <person name="Belahbib H."/>
            <person name="Rocher C."/>
            <person name="Selva M."/>
            <person name="Riesgo A."/>
            <person name="Vervoort M."/>
            <person name="Leys S.P."/>
            <person name="Kodjabachian L."/>
            <person name="Le Bivic A."/>
            <person name="Borchiellini C."/>
            <person name="Claverie J.M."/>
            <person name="Renard E."/>
        </authorList>
    </citation>
    <scope>NUCLEOTIDE SEQUENCE [LARGE SCALE GENOMIC DNA]</scope>
    <source>
        <strain evidence="1">SPO-2</strain>
    </source>
</reference>
<proteinExistence type="predicted"/>
<accession>A0AAV7KC01</accession>
<dbReference type="AlphaFoldDB" id="A0AAV7KC01"/>
<organism evidence="1 2">
    <name type="scientific">Oopsacas minuta</name>
    <dbReference type="NCBI Taxonomy" id="111878"/>
    <lineage>
        <taxon>Eukaryota</taxon>
        <taxon>Metazoa</taxon>
        <taxon>Porifera</taxon>
        <taxon>Hexactinellida</taxon>
        <taxon>Hexasterophora</taxon>
        <taxon>Lyssacinosida</taxon>
        <taxon>Leucopsacidae</taxon>
        <taxon>Oopsacas</taxon>
    </lineage>
</organism>
<dbReference type="Proteomes" id="UP001165289">
    <property type="component" value="Unassembled WGS sequence"/>
</dbReference>
<evidence type="ECO:0000313" key="2">
    <source>
        <dbReference type="Proteomes" id="UP001165289"/>
    </source>
</evidence>
<evidence type="ECO:0000313" key="1">
    <source>
        <dbReference type="EMBL" id="KAI6658723.1"/>
    </source>
</evidence>
<dbReference type="EMBL" id="JAKMXF010000079">
    <property type="protein sequence ID" value="KAI6658723.1"/>
    <property type="molecule type" value="Genomic_DNA"/>
</dbReference>
<protein>
    <submittedName>
        <fullName evidence="1">Dna-mediated transposase</fullName>
    </submittedName>
</protein>
<gene>
    <name evidence="1" type="ORF">LOD99_10955</name>
</gene>
<sequence length="122" mass="14171">MPRDLRIHFNNFSWAHVTPTLHKLLVHAPQIFADHNDGFGLEELSEEGLESCSKLFRRYRERLSRKFNFEDNVKDVFVRLISQSDPILASFRNITKNDPEPDLSELKSCQDILVNSLSITTL</sequence>
<name>A0AAV7KC01_9METZ</name>
<comment type="caution">
    <text evidence="1">The sequence shown here is derived from an EMBL/GenBank/DDBJ whole genome shotgun (WGS) entry which is preliminary data.</text>
</comment>